<evidence type="ECO:0000313" key="2">
    <source>
        <dbReference type="Proteomes" id="UP000033866"/>
    </source>
</evidence>
<sequence>MEILDLKANQQILAFSDQSIEDSSNRITKYTRQHGRNIDLRVLTSQVEPEIITTLGDLIDIRAELNISPQSSNTDLESINDSIHQATSPWSEELKKILVVTFLDKILKNMQYVPRHITETHLKNLYLELYREDISFIYLYSFREKLKKLNQLI</sequence>
<reference evidence="1 2" key="1">
    <citation type="journal article" date="2015" name="Nature">
        <title>rRNA introns, odd ribosomes, and small enigmatic genomes across a large radiation of phyla.</title>
        <authorList>
            <person name="Brown C.T."/>
            <person name="Hug L.A."/>
            <person name="Thomas B.C."/>
            <person name="Sharon I."/>
            <person name="Castelle C.J."/>
            <person name="Singh A."/>
            <person name="Wilkins M.J."/>
            <person name="Williams K.H."/>
            <person name="Banfield J.F."/>
        </authorList>
    </citation>
    <scope>NUCLEOTIDE SEQUENCE [LARGE SCALE GENOMIC DNA]</scope>
</reference>
<protein>
    <submittedName>
        <fullName evidence="1">Uncharacterized protein</fullName>
    </submittedName>
</protein>
<dbReference type="Proteomes" id="UP000033866">
    <property type="component" value="Unassembled WGS sequence"/>
</dbReference>
<organism evidence="1 2">
    <name type="scientific">candidate division WS6 bacterium GW2011_GWE1_34_7</name>
    <dbReference type="NCBI Taxonomy" id="1619093"/>
    <lineage>
        <taxon>Bacteria</taxon>
        <taxon>Candidatus Dojkabacteria</taxon>
    </lineage>
</organism>
<proteinExistence type="predicted"/>
<comment type="caution">
    <text evidence="1">The sequence shown here is derived from an EMBL/GenBank/DDBJ whole genome shotgun (WGS) entry which is preliminary data.</text>
</comment>
<dbReference type="EMBL" id="LBPV01000061">
    <property type="protein sequence ID" value="KKP63865.1"/>
    <property type="molecule type" value="Genomic_DNA"/>
</dbReference>
<name>A0A0G0DL55_9BACT</name>
<gene>
    <name evidence="1" type="ORF">UR61_C0061G0005</name>
</gene>
<accession>A0A0G0DL55</accession>
<dbReference type="AlphaFoldDB" id="A0A0G0DL55"/>
<evidence type="ECO:0000313" key="1">
    <source>
        <dbReference type="EMBL" id="KKP63865.1"/>
    </source>
</evidence>